<evidence type="ECO:0000256" key="1">
    <source>
        <dbReference type="SAM" id="MobiDB-lite"/>
    </source>
</evidence>
<dbReference type="EMBL" id="BPLR01009823">
    <property type="protein sequence ID" value="GIY34874.1"/>
    <property type="molecule type" value="Genomic_DNA"/>
</dbReference>
<feature type="compositionally biased region" description="Pro residues" evidence="1">
    <location>
        <begin position="35"/>
        <end position="45"/>
    </location>
</feature>
<sequence length="126" mass="13928">MNRSELTSETLTGPLLCSLDIPGNRCPPRLANPAFPFPNPNPHTPSPESSSIPIKSIPHHLTRTHRFPASSLTTQAQPPKLHLFPTPSKFMNMITEYTKQRPSLDGNSDYAGVLERSGRSTPSERK</sequence>
<dbReference type="AlphaFoldDB" id="A0AAV4SNH6"/>
<reference evidence="2 3" key="1">
    <citation type="submission" date="2021-06" db="EMBL/GenBank/DDBJ databases">
        <title>Caerostris extrusa draft genome.</title>
        <authorList>
            <person name="Kono N."/>
            <person name="Arakawa K."/>
        </authorList>
    </citation>
    <scope>NUCLEOTIDE SEQUENCE [LARGE SCALE GENOMIC DNA]</scope>
</reference>
<gene>
    <name evidence="2" type="ORF">CEXT_548871</name>
</gene>
<dbReference type="Proteomes" id="UP001054945">
    <property type="component" value="Unassembled WGS sequence"/>
</dbReference>
<organism evidence="2 3">
    <name type="scientific">Caerostris extrusa</name>
    <name type="common">Bark spider</name>
    <name type="synonym">Caerostris bankana</name>
    <dbReference type="NCBI Taxonomy" id="172846"/>
    <lineage>
        <taxon>Eukaryota</taxon>
        <taxon>Metazoa</taxon>
        <taxon>Ecdysozoa</taxon>
        <taxon>Arthropoda</taxon>
        <taxon>Chelicerata</taxon>
        <taxon>Arachnida</taxon>
        <taxon>Araneae</taxon>
        <taxon>Araneomorphae</taxon>
        <taxon>Entelegynae</taxon>
        <taxon>Araneoidea</taxon>
        <taxon>Araneidae</taxon>
        <taxon>Caerostris</taxon>
    </lineage>
</organism>
<name>A0AAV4SNH6_CAEEX</name>
<proteinExistence type="predicted"/>
<comment type="caution">
    <text evidence="2">The sequence shown here is derived from an EMBL/GenBank/DDBJ whole genome shotgun (WGS) entry which is preliminary data.</text>
</comment>
<feature type="region of interest" description="Disordered" evidence="1">
    <location>
        <begin position="32"/>
        <end position="54"/>
    </location>
</feature>
<feature type="compositionally biased region" description="Basic and acidic residues" evidence="1">
    <location>
        <begin position="116"/>
        <end position="126"/>
    </location>
</feature>
<evidence type="ECO:0000313" key="3">
    <source>
        <dbReference type="Proteomes" id="UP001054945"/>
    </source>
</evidence>
<accession>A0AAV4SNH6</accession>
<feature type="region of interest" description="Disordered" evidence="1">
    <location>
        <begin position="99"/>
        <end position="126"/>
    </location>
</feature>
<keyword evidence="3" id="KW-1185">Reference proteome</keyword>
<evidence type="ECO:0000313" key="2">
    <source>
        <dbReference type="EMBL" id="GIY34874.1"/>
    </source>
</evidence>
<protein>
    <submittedName>
        <fullName evidence="2">Uncharacterized protein</fullName>
    </submittedName>
</protein>